<reference evidence="3" key="1">
    <citation type="submission" date="2021-03" db="EMBL/GenBank/DDBJ databases">
        <title>Chromosome level genome of the anhydrobiotic midge Polypedilum vanderplanki.</title>
        <authorList>
            <person name="Yoshida Y."/>
            <person name="Kikawada T."/>
            <person name="Gusev O."/>
        </authorList>
    </citation>
    <scope>NUCLEOTIDE SEQUENCE</scope>
    <source>
        <strain evidence="3">NIAS01</strain>
        <tissue evidence="3">Whole body or cell culture</tissue>
    </source>
</reference>
<evidence type="ECO:0000313" key="3">
    <source>
        <dbReference type="EMBL" id="KAG5685080.1"/>
    </source>
</evidence>
<name>A0A9J6CSX0_POLVA</name>
<feature type="signal peptide" evidence="2">
    <location>
        <begin position="1"/>
        <end position="21"/>
    </location>
</feature>
<proteinExistence type="predicted"/>
<comment type="caution">
    <text evidence="3">The sequence shown here is derived from an EMBL/GenBank/DDBJ whole genome shotgun (WGS) entry which is preliminary data.</text>
</comment>
<dbReference type="Proteomes" id="UP001107558">
    <property type="component" value="Chromosome 1"/>
</dbReference>
<protein>
    <submittedName>
        <fullName evidence="3">Uncharacterized protein</fullName>
    </submittedName>
</protein>
<feature type="region of interest" description="Disordered" evidence="1">
    <location>
        <begin position="183"/>
        <end position="204"/>
    </location>
</feature>
<feature type="chain" id="PRO_5039925122" evidence="2">
    <location>
        <begin position="22"/>
        <end position="204"/>
    </location>
</feature>
<organism evidence="3 4">
    <name type="scientific">Polypedilum vanderplanki</name>
    <name type="common">Sleeping chironomid midge</name>
    <dbReference type="NCBI Taxonomy" id="319348"/>
    <lineage>
        <taxon>Eukaryota</taxon>
        <taxon>Metazoa</taxon>
        <taxon>Ecdysozoa</taxon>
        <taxon>Arthropoda</taxon>
        <taxon>Hexapoda</taxon>
        <taxon>Insecta</taxon>
        <taxon>Pterygota</taxon>
        <taxon>Neoptera</taxon>
        <taxon>Endopterygota</taxon>
        <taxon>Diptera</taxon>
        <taxon>Nematocera</taxon>
        <taxon>Chironomoidea</taxon>
        <taxon>Chironomidae</taxon>
        <taxon>Chironominae</taxon>
        <taxon>Polypedilum</taxon>
        <taxon>Polypedilum</taxon>
    </lineage>
</organism>
<evidence type="ECO:0000256" key="1">
    <source>
        <dbReference type="SAM" id="MobiDB-lite"/>
    </source>
</evidence>
<dbReference type="AlphaFoldDB" id="A0A9J6CSX0"/>
<sequence length="204" mass="23362">MNWKILASILIALTFLAESLAQNRKIKPILSLSQDVAQQSNASLYIRGKNEPFEGEGDIEYTKSQEEGLVLPVIAWNKKGKPKKWHVPYKIDSNSNFTYEELTNIQNELIAAEKLLNVTFKTPKHETYVITIRSLKQCAENLLQKIPQPHNEIGICFNAKLEFLTETTRAVMIGMQINKIISDDSSEEAEEDEENTEEYFRKGR</sequence>
<evidence type="ECO:0000256" key="2">
    <source>
        <dbReference type="SAM" id="SignalP"/>
    </source>
</evidence>
<keyword evidence="2" id="KW-0732">Signal</keyword>
<dbReference type="EMBL" id="JADBJN010000001">
    <property type="protein sequence ID" value="KAG5685080.1"/>
    <property type="molecule type" value="Genomic_DNA"/>
</dbReference>
<gene>
    <name evidence="3" type="ORF">PVAND_014281</name>
</gene>
<feature type="compositionally biased region" description="Acidic residues" evidence="1">
    <location>
        <begin position="184"/>
        <end position="197"/>
    </location>
</feature>
<evidence type="ECO:0000313" key="4">
    <source>
        <dbReference type="Proteomes" id="UP001107558"/>
    </source>
</evidence>
<accession>A0A9J6CSX0</accession>
<keyword evidence="4" id="KW-1185">Reference proteome</keyword>